<protein>
    <submittedName>
        <fullName evidence="6">5580_t:CDS:1</fullName>
    </submittedName>
</protein>
<evidence type="ECO:0000256" key="5">
    <source>
        <dbReference type="PROSITE-ProRule" id="PRU00708"/>
    </source>
</evidence>
<dbReference type="Gene3D" id="1.25.40.10">
    <property type="entry name" value="Tetratricopeptide repeat domain"/>
    <property type="match status" value="3"/>
</dbReference>
<feature type="repeat" description="PPR" evidence="5">
    <location>
        <begin position="515"/>
        <end position="549"/>
    </location>
</feature>
<dbReference type="PROSITE" id="PS51375">
    <property type="entry name" value="PPR"/>
    <property type="match status" value="1"/>
</dbReference>
<proteinExistence type="inferred from homology"/>
<evidence type="ECO:0000256" key="3">
    <source>
        <dbReference type="ARBA" id="ARBA00044493"/>
    </source>
</evidence>
<dbReference type="PANTHER" id="PTHR47447">
    <property type="entry name" value="OS03G0856100 PROTEIN"/>
    <property type="match status" value="1"/>
</dbReference>
<comment type="function">
    <text evidence="3">Regulates mitochondrial small subunit maturation by controlling 15S rRNA 5'-end processing. Localizes to the 5' precursor of the 15S rRNA in a position that is subsequently occupied by mS47 in the mature yeast mtSSU. Uses structure and sequence-specific RNA recognition, binding to a single-stranded region of the precursor and specifically recognizing bases -6 to -1. The exchange of Ccm1 for mS47 is coupled to the irreversible removal of precursor rRNA that is accompanied by conformational changes of the mitoribosomal proteins uS5m and mS26. These conformational changes signal completion of 5'-end rRNA processing through protection of the mature 5'-end of the 15S rRNA and stabilization of mS47. The removal of the 5' precursor together with the dissociation of Ccm1 may be catalyzed by the 5'-3' exoribonuclease Pet127. Involved in the specific removal of group I introns in mitochondrial encoded transcripts.</text>
</comment>
<accession>A0A9N8YTN3</accession>
<evidence type="ECO:0000256" key="1">
    <source>
        <dbReference type="ARBA" id="ARBA00006192"/>
    </source>
</evidence>
<sequence length="798" mass="94443">MIDELSSKKRIIQRFFRIRKHLNFKEELSSKKGVVRRFSKVRKRISVKRDERSRGSSDSHTGVKARYFIRYRFPYGYLPQKVTRAQIKMVMERTKQWEQSMSDVCIRTIKRILVSIKRHDAEKVYTIIENILYQPELFRCLSILEIRKLVEFFSVKHPSYAIAVLEAARDYELGLSHQDFSTMLKLYRMLEDHHIGAMYTLDVLKVQGFNPSLEDYLNLLRVIIMKGVSLQQVLNYVEEMTAKDYQLDYYVNSLLIDRLMEQNNIAVAGELFMSMIAKRQTTHGLILPEIFMRQQEGEESSRDLSLYVTIYSVLIQTFISHDHYDKAVEFYWKLLDKQSSPDDQIVEMMISACLVRNDAKTVRKFLRHTQTPAISHIYFQAMDHCVKKRNFKDLFKLYEISWEKNVIFTEQEYHNLIYSLYIADCVTDAFRLYKDARSKGLLSRDLFIHNKLLRAMLKYERKKEIVFIKQEMEDLGIKSDLETYGILIQLSAIQREPEKSEAIFREIHQSGLSIDYTIFSSLIKCFADLGDLGKAKKALNLMYKSGLKPTINDYNNLIRAAGKLTNYEVKKIGILILRGNRNKHILTPNIDTYNCFLESYLTSNFLTVAKKICRTIIKDGFEFNLETFHILFKHCYKIRGYKAAFEFFYDQLEYNGLEPSVHTWNLLMDKAVESKSPNTIRQIYNELYNRGIKLNRTSLYSRLISFWGYEKEYHEAETILDHLRIGRVDDDELIDSIDELVKIYIIHKHYEKAANLWKIIQDERLIPNENLYNNLIKLYTITEDYDELQKIYKVRDQG</sequence>
<organism evidence="6 7">
    <name type="scientific">Funneliformis mosseae</name>
    <name type="common">Endomycorrhizal fungus</name>
    <name type="synonym">Glomus mosseae</name>
    <dbReference type="NCBI Taxonomy" id="27381"/>
    <lineage>
        <taxon>Eukaryota</taxon>
        <taxon>Fungi</taxon>
        <taxon>Fungi incertae sedis</taxon>
        <taxon>Mucoromycota</taxon>
        <taxon>Glomeromycotina</taxon>
        <taxon>Glomeromycetes</taxon>
        <taxon>Glomerales</taxon>
        <taxon>Glomeraceae</taxon>
        <taxon>Funneliformis</taxon>
    </lineage>
</organism>
<keyword evidence="2" id="KW-0677">Repeat</keyword>
<comment type="subunit">
    <text evidence="4">Binds to mitochondrial small subunit 15S rRNA.</text>
</comment>
<reference evidence="6" key="1">
    <citation type="submission" date="2021-06" db="EMBL/GenBank/DDBJ databases">
        <authorList>
            <person name="Kallberg Y."/>
            <person name="Tangrot J."/>
            <person name="Rosling A."/>
        </authorList>
    </citation>
    <scope>NUCLEOTIDE SEQUENCE</scope>
    <source>
        <strain evidence="6">87-6 pot B 2015</strain>
    </source>
</reference>
<evidence type="ECO:0000313" key="6">
    <source>
        <dbReference type="EMBL" id="CAG8455109.1"/>
    </source>
</evidence>
<name>A0A9N8YTN3_FUNMO</name>
<dbReference type="InterPro" id="IPR011990">
    <property type="entry name" value="TPR-like_helical_dom_sf"/>
</dbReference>
<evidence type="ECO:0000256" key="4">
    <source>
        <dbReference type="ARBA" id="ARBA00044511"/>
    </source>
</evidence>
<dbReference type="EMBL" id="CAJVPP010000203">
    <property type="protein sequence ID" value="CAG8455109.1"/>
    <property type="molecule type" value="Genomic_DNA"/>
</dbReference>
<dbReference type="NCBIfam" id="TIGR00756">
    <property type="entry name" value="PPR"/>
    <property type="match status" value="1"/>
</dbReference>
<keyword evidence="7" id="KW-1185">Reference proteome</keyword>
<comment type="similarity">
    <text evidence="1">Belongs to the CCM1 family.</text>
</comment>
<comment type="caution">
    <text evidence="6">The sequence shown here is derived from an EMBL/GenBank/DDBJ whole genome shotgun (WGS) entry which is preliminary data.</text>
</comment>
<evidence type="ECO:0000256" key="2">
    <source>
        <dbReference type="ARBA" id="ARBA00022737"/>
    </source>
</evidence>
<dbReference type="InterPro" id="IPR002885">
    <property type="entry name" value="PPR_rpt"/>
</dbReference>
<dbReference type="Proteomes" id="UP000789375">
    <property type="component" value="Unassembled WGS sequence"/>
</dbReference>
<dbReference type="PANTHER" id="PTHR47447:SF23">
    <property type="entry name" value="PENTACOTRIPEPTIDE-REPEAT REGION OF PRORP DOMAIN-CONTAINING PROTEIN"/>
    <property type="match status" value="1"/>
</dbReference>
<gene>
    <name evidence="6" type="ORF">FMOSSE_LOCUS1742</name>
</gene>
<dbReference type="Pfam" id="PF13812">
    <property type="entry name" value="PPR_3"/>
    <property type="match status" value="2"/>
</dbReference>
<dbReference type="AlphaFoldDB" id="A0A9N8YTN3"/>
<evidence type="ECO:0000313" key="7">
    <source>
        <dbReference type="Proteomes" id="UP000789375"/>
    </source>
</evidence>